<feature type="domain" description="Glycosyl hydrolase family 92" evidence="3">
    <location>
        <begin position="562"/>
        <end position="1021"/>
    </location>
</feature>
<dbReference type="InterPro" id="IPR050883">
    <property type="entry name" value="PNGase"/>
</dbReference>
<feature type="domain" description="Glycosyl hydrolase family 92 N-terminal" evidence="4">
    <location>
        <begin position="321"/>
        <end position="556"/>
    </location>
</feature>
<dbReference type="GO" id="GO:0006516">
    <property type="term" value="P:glycoprotein catabolic process"/>
    <property type="evidence" value="ECO:0007669"/>
    <property type="project" value="TreeGrafter"/>
</dbReference>
<dbReference type="Pfam" id="PF09479">
    <property type="entry name" value="Flg_new"/>
    <property type="match status" value="2"/>
</dbReference>
<name>A0A7I8D299_9FIRM</name>
<organism evidence="6 7">
    <name type="scientific">Solibaculum mannosilyticum</name>
    <dbReference type="NCBI Taxonomy" id="2780922"/>
    <lineage>
        <taxon>Bacteria</taxon>
        <taxon>Bacillati</taxon>
        <taxon>Bacillota</taxon>
        <taxon>Clostridia</taxon>
        <taxon>Eubacteriales</taxon>
        <taxon>Oscillospiraceae</taxon>
        <taxon>Solibaculum</taxon>
    </lineage>
</organism>
<dbReference type="Proteomes" id="UP000593890">
    <property type="component" value="Chromosome"/>
</dbReference>
<dbReference type="Gene3D" id="3.30.2080.10">
    <property type="entry name" value="GH92 mannosidase domain"/>
    <property type="match status" value="1"/>
</dbReference>
<evidence type="ECO:0000259" key="4">
    <source>
        <dbReference type="Pfam" id="PF17678"/>
    </source>
</evidence>
<sequence>MKMKKFASFFLAMVMVIGMLPMAYVQGRESATVDIAVEALSSSAENPAIVDLSEEGITDWAHFGHTSAGTINRKSSGEAIIGTPSAIKGTGLSSASESDVKNYRMEFEWSDGTPTQSASSRYFIKNGVGQTGIEGTGIRLDFDLPAGQWDLALYTSTYNSNAKVEVRDQNDTLIGKSTLNEGGGSWAHLPEMVTISYESEIAQRISVDIIATDNYADWPSIALAAATVKAGQPSPHTVSTSATKGGSVTGDGQFIKGDEVTLTAAPEENYTFKEWQVVKGSVQLSDETANPISFTMPSGDVAIRAVFTDPSGQQEEDLTQYINMNIGSTSGYSNTVIGPQRPNASVNPSPDTDPQNKCTGYSADGKIRGFSQIHVSGTGVGKYGQFLVSPQVGLSTRLDGHDSEKANENPTCSEYSVTLTDYDIDCSFTPAEHSTIYKFAYPESDDANLVIDMAHNIANGDAEDIKVDVSTDEQGNTIISGSGHYAGGWGPEHDLYFYAVVNKTPKVTGTYDASGPKPGVNSMGPVDVIDRLAGMGAYLTFDTQSDEEILMKMGVSFKSVDQAKTWLEGEIPDWDYDAVKAETEDQWNEELNKIVIGGDVSDEEKQIFYTSIYHAHLMPRDRTGDIAKYGDADMMDDHFATWDTWRTLYPLYTITNPDLVAKTVNSYITRQKVNGYVRDSIVGGNDMIGQQGGDDIDNVIVDAYVKGIEGVDWNEAYEVIQKNATDYRLDYQGWNIANPGDSNYKSLGWIPSDDTITRIMSCSYQLEYAYNDYLAAQMAKGFGDTENYEKWLERSNSWTNIWNPDVVNNGYAGFIWPKAADGSWVYDDELIPDPTKSHGSWVEFFYEASSWGYSFFVPHDIPQLIEKMGGEENFCDRLKLGIEKNWVDIGNEPAFLSAYLFNYTSKPYLTTDCVEMMRNKFSLNGKPGNDDSGAMSSWYIFSSIGFFPNAGQNLYYFTSPHYDKTTIHMDNGNQFTVIANNLSEENKYIQSITLNGKPYKSTMFHHEDIVNGGELIFEMGSTPVDYTKEASATIESITPVEQGTVVDLDSSRYDEWAQFSAIDKINRRTSEESPILARGGLKNVGGTWTQETLSGDAPGFRWTSGSPDTSADNNQNIVWSQQGIELVLNMPGGAYDVDLYTTGIRSRSTIEVLGEEGGLLAQQELLPNSENRQYRKVSIQFELQVPEKCTVRLLTDQDDQSHDFSVGIAAATLHTVDSYSVAFDSAEGTKVPTQSVQEGEKATKPSDPIREGYRFLGWYRDADGTQAFDFDQDTVTSDIILYAKWIAVYNVAFETNSGSAVDVQQVEDGSLLEKPEDPTRFGYTFGGWYQDIDLTIPWDFASDAVTKHITLYASWEPLPEAAVSRIEEISAGTTVYLSDYDDWTQYGLNQPYGIQTVRKDQDNPMIGQIASMDGAYSTGENNANQPVSFTWDDGTPVQSENNGSTTFGWSKKGLEVPLELPTGAYEVTLYATGIRANATLAVVDSSGEIVARQSLWDNTGEQRQYRKVTLDFFCTEEKTFTVRLLVGDDQQAANYSVGLSAVAVKTKAPGVTVLVQGPGSVTGAGIYKTGNIVTLNAVPEDGYQLQRWEVVKGSLDLDGKAVSPLTFTMPSDSLTIRAVFEEQKVSMTGIEKVEEKSTVHLSDEKYDDWAYLGYKDKIIYKADRQESVFAGAASAVSGNLTEEQMDKWNPNSPYFNWENGAPTETGENIRYIVWNNTGIAFDMDLPAGQHDASFYISGVRAGAYVQVMDQAGNTVLEEPLWSNPGGSRIYRKLNLSFDCDEAQKYTIRLMVDQNDREEANYSVSLFAATVEAVTTEPQSPLTFTDGQGNAIDTLSAETLVTTLQYQDTSTEDQNRMLVVAVYNADGRMVYSGQTVETVAAGQERSLQVTLEMPDNGDGHFAEEGYYANVFVWDGDTFQPVCEKVKFGKNHVPAPSEQKDVPTEASASQPIAAVANGEQDKWWKRFPQTVGFPSSAYPVYSARWNGNTGR</sequence>
<evidence type="ECO:0000259" key="3">
    <source>
        <dbReference type="Pfam" id="PF07971"/>
    </source>
</evidence>
<comment type="subcellular location">
    <subcellularLocation>
        <location evidence="1">Cell envelope</location>
    </subcellularLocation>
</comment>
<dbReference type="InterPro" id="IPR041371">
    <property type="entry name" value="GH92_N"/>
</dbReference>
<dbReference type="GO" id="GO:0030313">
    <property type="term" value="C:cell envelope"/>
    <property type="evidence" value="ECO:0007669"/>
    <property type="project" value="UniProtKB-SubCell"/>
</dbReference>
<dbReference type="InterPro" id="IPR008928">
    <property type="entry name" value="6-hairpin_glycosidase_sf"/>
</dbReference>
<dbReference type="InterPro" id="IPR005887">
    <property type="entry name" value="GH92_a_mannosidase_put"/>
</dbReference>
<keyword evidence="2" id="KW-0732">Signal</keyword>
<dbReference type="SUPFAM" id="SSF48208">
    <property type="entry name" value="Six-hairpin glycosidases"/>
    <property type="match status" value="1"/>
</dbReference>
<gene>
    <name evidence="6" type="ORF">C12CBH8_15770</name>
</gene>
<dbReference type="KEGG" id="sman:C12CBH8_15770"/>
<dbReference type="InterPro" id="IPR013378">
    <property type="entry name" value="InlB-like_B-rpt"/>
</dbReference>
<evidence type="ECO:0000259" key="5">
    <source>
        <dbReference type="Pfam" id="PF18998"/>
    </source>
</evidence>
<dbReference type="PANTHER" id="PTHR12143">
    <property type="entry name" value="PEPTIDE N-GLYCANASE PNGASE -RELATED"/>
    <property type="match status" value="1"/>
</dbReference>
<dbReference type="InterPro" id="IPR012939">
    <property type="entry name" value="Glyco_hydro_92"/>
</dbReference>
<dbReference type="Pfam" id="PF17678">
    <property type="entry name" value="Glyco_hydro_92N"/>
    <property type="match status" value="1"/>
</dbReference>
<dbReference type="Gene3D" id="1.20.1050.60">
    <property type="entry name" value="alpha-1,2-mannosidase"/>
    <property type="match status" value="1"/>
</dbReference>
<dbReference type="GO" id="GO:0030246">
    <property type="term" value="F:carbohydrate binding"/>
    <property type="evidence" value="ECO:0007669"/>
    <property type="project" value="InterPro"/>
</dbReference>
<dbReference type="NCBIfam" id="TIGR01180">
    <property type="entry name" value="aman2_put"/>
    <property type="match status" value="1"/>
</dbReference>
<dbReference type="NCBIfam" id="TIGR02543">
    <property type="entry name" value="List_Bact_rpt"/>
    <property type="match status" value="2"/>
</dbReference>
<dbReference type="PANTHER" id="PTHR12143:SF43">
    <property type="entry name" value="PUTATIVE-RELATED"/>
    <property type="match status" value="1"/>
</dbReference>
<dbReference type="EMBL" id="AP023321">
    <property type="protein sequence ID" value="BCI60938.1"/>
    <property type="molecule type" value="Genomic_DNA"/>
</dbReference>
<dbReference type="GO" id="GO:0005975">
    <property type="term" value="P:carbohydrate metabolic process"/>
    <property type="evidence" value="ECO:0007669"/>
    <property type="project" value="InterPro"/>
</dbReference>
<keyword evidence="7" id="KW-1185">Reference proteome</keyword>
<dbReference type="Pfam" id="PF07971">
    <property type="entry name" value="Glyco_hydro_92"/>
    <property type="match status" value="1"/>
</dbReference>
<evidence type="ECO:0000313" key="7">
    <source>
        <dbReference type="Proteomes" id="UP000593890"/>
    </source>
</evidence>
<evidence type="ECO:0000256" key="2">
    <source>
        <dbReference type="SAM" id="SignalP"/>
    </source>
</evidence>
<dbReference type="GO" id="GO:0005829">
    <property type="term" value="C:cytosol"/>
    <property type="evidence" value="ECO:0007669"/>
    <property type="project" value="TreeGrafter"/>
</dbReference>
<dbReference type="FunFam" id="3.30.2080.10:FF:000001">
    <property type="entry name" value="Alpha-1,2-mannosidase subfamily"/>
    <property type="match status" value="1"/>
</dbReference>
<dbReference type="GO" id="GO:0000224">
    <property type="term" value="F:peptide-N4-(N-acetyl-beta-glucosaminyl)asparagine amidase activity"/>
    <property type="evidence" value="ECO:0007669"/>
    <property type="project" value="TreeGrafter"/>
</dbReference>
<dbReference type="InterPro" id="IPR042229">
    <property type="entry name" value="Listeria/Bacterioides_rpt_sf"/>
</dbReference>
<feature type="signal peptide" evidence="2">
    <location>
        <begin position="1"/>
        <end position="23"/>
    </location>
</feature>
<protein>
    <submittedName>
        <fullName evidence="6">Uncharacterized protein</fullName>
    </submittedName>
</protein>
<evidence type="ECO:0000256" key="1">
    <source>
        <dbReference type="ARBA" id="ARBA00004196"/>
    </source>
</evidence>
<dbReference type="Gene3D" id="1.20.1610.10">
    <property type="entry name" value="alpha-1,2-mannosidases domains"/>
    <property type="match status" value="1"/>
</dbReference>
<dbReference type="InterPro" id="IPR014718">
    <property type="entry name" value="GH-type_carb-bd"/>
</dbReference>
<dbReference type="InterPro" id="IPR044060">
    <property type="entry name" value="Bacterial_rp_domain"/>
</dbReference>
<evidence type="ECO:0000313" key="6">
    <source>
        <dbReference type="EMBL" id="BCI60938.1"/>
    </source>
</evidence>
<reference evidence="7" key="1">
    <citation type="submission" date="2020-07" db="EMBL/GenBank/DDBJ databases">
        <title>Complete genome sequencing of Clostridia bacterium strain 12CBH8.</title>
        <authorList>
            <person name="Sakamoto M."/>
            <person name="Murakami T."/>
            <person name="Mori H."/>
        </authorList>
    </citation>
    <scope>NUCLEOTIDE SEQUENCE [LARGE SCALE GENOMIC DNA]</scope>
    <source>
        <strain evidence="7">12CBH8</strain>
    </source>
</reference>
<feature type="domain" description="Bacterial repeat" evidence="5">
    <location>
        <begin position="237"/>
        <end position="309"/>
    </location>
</feature>
<dbReference type="Gene3D" id="2.70.98.10">
    <property type="match status" value="1"/>
</dbReference>
<feature type="chain" id="PRO_5039050731" evidence="2">
    <location>
        <begin position="24"/>
        <end position="1989"/>
    </location>
</feature>
<proteinExistence type="predicted"/>
<feature type="domain" description="Bacterial repeat" evidence="5">
    <location>
        <begin position="1551"/>
        <end position="1623"/>
    </location>
</feature>
<dbReference type="Gene3D" id="2.60.40.4270">
    <property type="entry name" value="Listeria-Bacteroides repeat domain"/>
    <property type="match status" value="2"/>
</dbReference>
<dbReference type="Pfam" id="PF18998">
    <property type="entry name" value="Flg_new_2"/>
    <property type="match status" value="2"/>
</dbReference>
<accession>A0A7I8D299</accession>